<dbReference type="InterPro" id="IPR001932">
    <property type="entry name" value="PPM-type_phosphatase-like_dom"/>
</dbReference>
<accession>E6JYQ8</accession>
<dbReference type="PANTHER" id="PTHR47992">
    <property type="entry name" value="PROTEIN PHOSPHATASE"/>
    <property type="match status" value="1"/>
</dbReference>
<dbReference type="SMART" id="SM00332">
    <property type="entry name" value="PP2Cc"/>
    <property type="match status" value="1"/>
</dbReference>
<feature type="compositionally biased region" description="Polar residues" evidence="1">
    <location>
        <begin position="510"/>
        <end position="519"/>
    </location>
</feature>
<dbReference type="Pfam" id="PF00481">
    <property type="entry name" value="PP2C"/>
    <property type="match status" value="1"/>
</dbReference>
<feature type="compositionally biased region" description="Basic and acidic residues" evidence="1">
    <location>
        <begin position="325"/>
        <end position="336"/>
    </location>
</feature>
<dbReference type="InterPro" id="IPR036457">
    <property type="entry name" value="PPM-type-like_dom_sf"/>
</dbReference>
<feature type="domain" description="PPM-type phosphatase" evidence="2">
    <location>
        <begin position="9"/>
        <end position="243"/>
    </location>
</feature>
<comment type="caution">
    <text evidence="3">The sequence shown here is derived from an EMBL/GenBank/DDBJ whole genome shotgun (WGS) entry which is preliminary data.</text>
</comment>
<dbReference type="Gene3D" id="3.60.40.10">
    <property type="entry name" value="PPM-type phosphatase domain"/>
    <property type="match status" value="1"/>
</dbReference>
<evidence type="ECO:0000313" key="4">
    <source>
        <dbReference type="Proteomes" id="UP000004946"/>
    </source>
</evidence>
<dbReference type="AlphaFoldDB" id="E6JYQ8"/>
<feature type="region of interest" description="Disordered" evidence="1">
    <location>
        <begin position="285"/>
        <end position="343"/>
    </location>
</feature>
<dbReference type="InterPro" id="IPR015655">
    <property type="entry name" value="PP2C"/>
</dbReference>
<dbReference type="PROSITE" id="PS51746">
    <property type="entry name" value="PPM_2"/>
    <property type="match status" value="1"/>
</dbReference>
<dbReference type="GO" id="GO:0004722">
    <property type="term" value="F:protein serine/threonine phosphatase activity"/>
    <property type="evidence" value="ECO:0007669"/>
    <property type="project" value="InterPro"/>
</dbReference>
<dbReference type="EMBL" id="AEON01000001">
    <property type="protein sequence ID" value="EFT83069.1"/>
    <property type="molecule type" value="Genomic_DNA"/>
</dbReference>
<dbReference type="SMART" id="SM00331">
    <property type="entry name" value="PP2C_SIG"/>
    <property type="match status" value="1"/>
</dbReference>
<dbReference type="RefSeq" id="WP_006290019.1">
    <property type="nucleotide sequence ID" value="NZ_AP012333.1"/>
</dbReference>
<dbReference type="HOGENOM" id="CLU_025431_1_1_11"/>
<organism evidence="3 4">
    <name type="scientific">Parascardovia denticolens DSM 10105 = JCM 12538</name>
    <dbReference type="NCBI Taxonomy" id="864564"/>
    <lineage>
        <taxon>Bacteria</taxon>
        <taxon>Bacillati</taxon>
        <taxon>Actinomycetota</taxon>
        <taxon>Actinomycetes</taxon>
        <taxon>Bifidobacteriales</taxon>
        <taxon>Bifidobacteriaceae</taxon>
        <taxon>Parascardovia</taxon>
    </lineage>
</organism>
<feature type="region of interest" description="Disordered" evidence="1">
    <location>
        <begin position="504"/>
        <end position="537"/>
    </location>
</feature>
<feature type="compositionally biased region" description="Low complexity" evidence="1">
    <location>
        <begin position="520"/>
        <end position="537"/>
    </location>
</feature>
<dbReference type="SUPFAM" id="SSF81606">
    <property type="entry name" value="PP2C-like"/>
    <property type="match status" value="1"/>
</dbReference>
<dbReference type="PATRIC" id="fig|864564.6.peg.1644"/>
<sequence>MASLPLILSSSTVSDIGYVRHDNQDSSFAGEHLVTVCDGMGGHAGGDTASTIAIRSLAHIEGVTGVNPNGMADMMVTSIIAAHDAIVGKAKRERKLAGMGTTVVALRMVDDFWVLAHIGDSRAYLLREGKLIRGTKDHSYVQHLVDTGRITPEQAKSHSQRNVVMRVLGDFDIDPRPDVSIRTALPGDRWMLCSDGLCGVLEDATIREVLLGTPDLQKCAQKLVSMALKAGSTDNVTIAIVEAHQAANSEDATRPHQVPLLGGAASKAPQPIADIIDSPVAIAPPLRENEDSPASRAAALAHTRPHADSGSSSSSSSAGSGAAEGNERSRESKTEGSKGSPADKVLQITLPHSAHEEGAVPETGEIPIVQKANGILSDDPHDPQVKEAVRVEASKAARKAHKHKVVTRTGKALGTLLLIAALALGAMGTYRWFQQRYYLGEADGVVAIYRGVPTNIFGFSLSRVEEKTDIQVSDLPSAWQDQLERGISVDSLAAAYDHIKPIEKEAKANKANQSKKTTASPSPSGKRSPSSKSTSKS</sequence>
<dbReference type="Proteomes" id="UP000004946">
    <property type="component" value="Chromosome"/>
</dbReference>
<protein>
    <submittedName>
        <fullName evidence="3">Protein phosphatase 2C</fullName>
    </submittedName>
</protein>
<gene>
    <name evidence="3" type="ORF">HMPREF0620_0074</name>
</gene>
<keyword evidence="4" id="KW-1185">Reference proteome</keyword>
<reference evidence="3 4" key="1">
    <citation type="submission" date="2010-12" db="EMBL/GenBank/DDBJ databases">
        <authorList>
            <person name="Muzny D."/>
            <person name="Qin X."/>
            <person name="Buhay C."/>
            <person name="Dugan-Rocha S."/>
            <person name="Ding Y."/>
            <person name="Chen G."/>
            <person name="Hawes A."/>
            <person name="Holder M."/>
            <person name="Jhangiani S."/>
            <person name="Johnson A."/>
            <person name="Khan Z."/>
            <person name="Li Z."/>
            <person name="Liu W."/>
            <person name="Liu X."/>
            <person name="Perez L."/>
            <person name="Shen H."/>
            <person name="Wang Q."/>
            <person name="Watt J."/>
            <person name="Xi L."/>
            <person name="Xin Y."/>
            <person name="Zhou J."/>
            <person name="Deng J."/>
            <person name="Jiang H."/>
            <person name="Liu Y."/>
            <person name="Qu J."/>
            <person name="Song X.-Z."/>
            <person name="Zhang L."/>
            <person name="Villasana D."/>
            <person name="Johnson A."/>
            <person name="Liu J."/>
            <person name="Liyanage D."/>
            <person name="Lorensuhewa L."/>
            <person name="Robinson T."/>
            <person name="Song A."/>
            <person name="Song B.-B."/>
            <person name="Dinh H."/>
            <person name="Thornton R."/>
            <person name="Coyle M."/>
            <person name="Francisco L."/>
            <person name="Jackson L."/>
            <person name="Javaid M."/>
            <person name="Korchina V."/>
            <person name="Kovar C."/>
            <person name="Mata R."/>
            <person name="Mathew T."/>
            <person name="Ngo R."/>
            <person name="Nguyen L."/>
            <person name="Nguyen N."/>
            <person name="Okwuonu G."/>
            <person name="Ongeri F."/>
            <person name="Pham C."/>
            <person name="Simmons D."/>
            <person name="Wilczek-Boney K."/>
            <person name="Hale W."/>
            <person name="Jakkamsetti A."/>
            <person name="Pham P."/>
            <person name="Ruth R."/>
            <person name="San Lucas F."/>
            <person name="Warren J."/>
            <person name="Zhang J."/>
            <person name="Zhao Z."/>
            <person name="Zhou C."/>
            <person name="Zhu D."/>
            <person name="Lee S."/>
            <person name="Bess C."/>
            <person name="Blankenburg K."/>
            <person name="Forbes L."/>
            <person name="Fu Q."/>
            <person name="Gubbala S."/>
            <person name="Hirani K."/>
            <person name="Jayaseelan J.C."/>
            <person name="Lara F."/>
            <person name="Munidasa M."/>
            <person name="Palculict T."/>
            <person name="Patil S."/>
            <person name="Pu L.-L."/>
            <person name="Saada N."/>
            <person name="Tang L."/>
            <person name="Weissenberger G."/>
            <person name="Zhu Y."/>
            <person name="Hemphill L."/>
            <person name="Shang Y."/>
            <person name="Youmans B."/>
            <person name="Ayvaz T."/>
            <person name="Ross M."/>
            <person name="Santibanez J."/>
            <person name="Aqrawi P."/>
            <person name="Gross S."/>
            <person name="Joshi V."/>
            <person name="Fowler G."/>
            <person name="Nazareth L."/>
            <person name="Reid J."/>
            <person name="Worley K."/>
            <person name="Petrosino J."/>
            <person name="Highlander S."/>
            <person name="Gibbs R."/>
        </authorList>
    </citation>
    <scope>NUCLEOTIDE SEQUENCE [LARGE SCALE GENOMIC DNA]</scope>
    <source>
        <strain evidence="3 4">DSM 10105</strain>
    </source>
</reference>
<feature type="compositionally biased region" description="Low complexity" evidence="1">
    <location>
        <begin position="309"/>
        <end position="323"/>
    </location>
</feature>
<dbReference type="KEGG" id="pdo:PSDT_1500"/>
<dbReference type="eggNOG" id="COG0631">
    <property type="taxonomic scope" value="Bacteria"/>
</dbReference>
<evidence type="ECO:0000259" key="2">
    <source>
        <dbReference type="PROSITE" id="PS51746"/>
    </source>
</evidence>
<proteinExistence type="predicted"/>
<dbReference type="CDD" id="cd00143">
    <property type="entry name" value="PP2Cc"/>
    <property type="match status" value="1"/>
</dbReference>
<evidence type="ECO:0000313" key="3">
    <source>
        <dbReference type="EMBL" id="EFT83069.1"/>
    </source>
</evidence>
<name>E6JYQ8_PARDN</name>
<evidence type="ECO:0000256" key="1">
    <source>
        <dbReference type="SAM" id="MobiDB-lite"/>
    </source>
</evidence>
<dbReference type="Pfam" id="PF08955">
    <property type="entry name" value="BofC_C"/>
    <property type="match status" value="1"/>
</dbReference>
<dbReference type="InterPro" id="IPR015050">
    <property type="entry name" value="BofC_C"/>
</dbReference>